<dbReference type="Proteomes" id="UP001275084">
    <property type="component" value="Unassembled WGS sequence"/>
</dbReference>
<keyword evidence="2" id="KW-0521">NADP</keyword>
<evidence type="ECO:0000256" key="3">
    <source>
        <dbReference type="ARBA" id="ARBA00023002"/>
    </source>
</evidence>
<evidence type="ECO:0000256" key="1">
    <source>
        <dbReference type="ARBA" id="ARBA00006484"/>
    </source>
</evidence>
<protein>
    <recommendedName>
        <fullName evidence="6">Short chain dehydrogenase</fullName>
    </recommendedName>
</protein>
<gene>
    <name evidence="4" type="ORF">B0T25DRAFT_71291</name>
</gene>
<dbReference type="AlphaFoldDB" id="A0AAJ0MLI7"/>
<dbReference type="PANTHER" id="PTHR43618">
    <property type="entry name" value="7-ALPHA-HYDROXYSTEROID DEHYDROGENASE"/>
    <property type="match status" value="1"/>
</dbReference>
<dbReference type="InterPro" id="IPR002347">
    <property type="entry name" value="SDR_fam"/>
</dbReference>
<dbReference type="InterPro" id="IPR036291">
    <property type="entry name" value="NAD(P)-bd_dom_sf"/>
</dbReference>
<keyword evidence="5" id="KW-1185">Reference proteome</keyword>
<dbReference type="Pfam" id="PF00106">
    <property type="entry name" value="adh_short"/>
    <property type="match status" value="1"/>
</dbReference>
<keyword evidence="3" id="KW-0560">Oxidoreductase</keyword>
<sequence>MDPFQTNVTKTVHRTSYPAIDPTRPELSQAGKTVLITGGTAGIGYATAKAFITAGASTIIITGRRKEQLDIAVAGLNTHIAETKSSATLVAENSDSSDLAAIDKLWSELADKDVFVDVLILNAAKFAQVGPLLDLGVEHVWTSFDTNVKGPLRFTEKFYKQAGASGTPQFLVNVSTQAINMSNAHCDIPFAAERPEYGLTKGAGTLAIQYVAQDVKPEDLQVVSIHPGVVYSQGWELAGAPADMLPFDHESLPAGHAVWAATKEAAFLHGRFVWSSWDVTELAHGEVRRRIESDGDFLRVNIGGLHGSNIY</sequence>
<accession>A0AAJ0MLI7</accession>
<reference evidence="4" key="1">
    <citation type="journal article" date="2023" name="Mol. Phylogenet. Evol.">
        <title>Genome-scale phylogeny and comparative genomics of the fungal order Sordariales.</title>
        <authorList>
            <person name="Hensen N."/>
            <person name="Bonometti L."/>
            <person name="Westerberg I."/>
            <person name="Brannstrom I.O."/>
            <person name="Guillou S."/>
            <person name="Cros-Aarteil S."/>
            <person name="Calhoun S."/>
            <person name="Haridas S."/>
            <person name="Kuo A."/>
            <person name="Mondo S."/>
            <person name="Pangilinan J."/>
            <person name="Riley R."/>
            <person name="LaButti K."/>
            <person name="Andreopoulos B."/>
            <person name="Lipzen A."/>
            <person name="Chen C."/>
            <person name="Yan M."/>
            <person name="Daum C."/>
            <person name="Ng V."/>
            <person name="Clum A."/>
            <person name="Steindorff A."/>
            <person name="Ohm R.A."/>
            <person name="Martin F."/>
            <person name="Silar P."/>
            <person name="Natvig D.O."/>
            <person name="Lalanne C."/>
            <person name="Gautier V."/>
            <person name="Ament-Velasquez S.L."/>
            <person name="Kruys A."/>
            <person name="Hutchinson M.I."/>
            <person name="Powell A.J."/>
            <person name="Barry K."/>
            <person name="Miller A.N."/>
            <person name="Grigoriev I.V."/>
            <person name="Debuchy R."/>
            <person name="Gladieux P."/>
            <person name="Hiltunen Thoren M."/>
            <person name="Johannesson H."/>
        </authorList>
    </citation>
    <scope>NUCLEOTIDE SEQUENCE</scope>
    <source>
        <strain evidence="4">CBS 955.72</strain>
    </source>
</reference>
<reference evidence="4" key="2">
    <citation type="submission" date="2023-06" db="EMBL/GenBank/DDBJ databases">
        <authorList>
            <consortium name="Lawrence Berkeley National Laboratory"/>
            <person name="Haridas S."/>
            <person name="Hensen N."/>
            <person name="Bonometti L."/>
            <person name="Westerberg I."/>
            <person name="Brannstrom I.O."/>
            <person name="Guillou S."/>
            <person name="Cros-Aarteil S."/>
            <person name="Calhoun S."/>
            <person name="Kuo A."/>
            <person name="Mondo S."/>
            <person name="Pangilinan J."/>
            <person name="Riley R."/>
            <person name="Labutti K."/>
            <person name="Andreopoulos B."/>
            <person name="Lipzen A."/>
            <person name="Chen C."/>
            <person name="Yanf M."/>
            <person name="Daum C."/>
            <person name="Ng V."/>
            <person name="Clum A."/>
            <person name="Steindorff A."/>
            <person name="Ohm R."/>
            <person name="Martin F."/>
            <person name="Silar P."/>
            <person name="Natvig D."/>
            <person name="Lalanne C."/>
            <person name="Gautier V."/>
            <person name="Ament-Velasquez S.L."/>
            <person name="Kruys A."/>
            <person name="Hutchinson M.I."/>
            <person name="Powell A.J."/>
            <person name="Barry K."/>
            <person name="Miller A.N."/>
            <person name="Grigoriev I.V."/>
            <person name="Debuchy R."/>
            <person name="Gladieux P."/>
            <person name="Thoren M.H."/>
            <person name="Johannesson H."/>
        </authorList>
    </citation>
    <scope>NUCLEOTIDE SEQUENCE</scope>
    <source>
        <strain evidence="4">CBS 955.72</strain>
    </source>
</reference>
<dbReference type="SUPFAM" id="SSF51735">
    <property type="entry name" value="NAD(P)-binding Rossmann-fold domains"/>
    <property type="match status" value="1"/>
</dbReference>
<dbReference type="GO" id="GO:0016491">
    <property type="term" value="F:oxidoreductase activity"/>
    <property type="evidence" value="ECO:0007669"/>
    <property type="project" value="UniProtKB-KW"/>
</dbReference>
<proteinExistence type="inferred from homology"/>
<evidence type="ECO:0000256" key="2">
    <source>
        <dbReference type="ARBA" id="ARBA00022857"/>
    </source>
</evidence>
<dbReference type="PANTHER" id="PTHR43618:SF8">
    <property type="entry name" value="7ALPHA-HYDROXYSTEROID DEHYDROGENASE"/>
    <property type="match status" value="1"/>
</dbReference>
<evidence type="ECO:0000313" key="4">
    <source>
        <dbReference type="EMBL" id="KAK3364698.1"/>
    </source>
</evidence>
<evidence type="ECO:0008006" key="6">
    <source>
        <dbReference type="Google" id="ProtNLM"/>
    </source>
</evidence>
<dbReference type="CDD" id="cd05233">
    <property type="entry name" value="SDR_c"/>
    <property type="match status" value="1"/>
</dbReference>
<organism evidence="4 5">
    <name type="scientific">Lasiosphaeria hispida</name>
    <dbReference type="NCBI Taxonomy" id="260671"/>
    <lineage>
        <taxon>Eukaryota</taxon>
        <taxon>Fungi</taxon>
        <taxon>Dikarya</taxon>
        <taxon>Ascomycota</taxon>
        <taxon>Pezizomycotina</taxon>
        <taxon>Sordariomycetes</taxon>
        <taxon>Sordariomycetidae</taxon>
        <taxon>Sordariales</taxon>
        <taxon>Lasiosphaeriaceae</taxon>
        <taxon>Lasiosphaeria</taxon>
    </lineage>
</organism>
<dbReference type="PRINTS" id="PR00081">
    <property type="entry name" value="GDHRDH"/>
</dbReference>
<name>A0AAJ0MLI7_9PEZI</name>
<comment type="similarity">
    <text evidence="1">Belongs to the short-chain dehydrogenases/reductases (SDR) family.</text>
</comment>
<comment type="caution">
    <text evidence="4">The sequence shown here is derived from an EMBL/GenBank/DDBJ whole genome shotgun (WGS) entry which is preliminary data.</text>
</comment>
<dbReference type="EMBL" id="JAUIQD010000001">
    <property type="protein sequence ID" value="KAK3364698.1"/>
    <property type="molecule type" value="Genomic_DNA"/>
</dbReference>
<evidence type="ECO:0000313" key="5">
    <source>
        <dbReference type="Proteomes" id="UP001275084"/>
    </source>
</evidence>
<dbReference type="InterPro" id="IPR052178">
    <property type="entry name" value="Sec_Metab_Biosynth_SDR"/>
</dbReference>
<dbReference type="Gene3D" id="3.40.50.720">
    <property type="entry name" value="NAD(P)-binding Rossmann-like Domain"/>
    <property type="match status" value="1"/>
</dbReference>